<dbReference type="Proteomes" id="UP001138709">
    <property type="component" value="Unassembled WGS sequence"/>
</dbReference>
<dbReference type="EMBL" id="JAAEDL010000034">
    <property type="protein sequence ID" value="MBR0683538.1"/>
    <property type="molecule type" value="Genomic_DNA"/>
</dbReference>
<keyword evidence="5" id="KW-1185">Reference proteome</keyword>
<dbReference type="InterPro" id="IPR003399">
    <property type="entry name" value="Mce/MlaD"/>
</dbReference>
<evidence type="ECO:0000313" key="5">
    <source>
        <dbReference type="Proteomes" id="UP001138709"/>
    </source>
</evidence>
<evidence type="ECO:0000256" key="1">
    <source>
        <dbReference type="SAM" id="MobiDB-lite"/>
    </source>
</evidence>
<dbReference type="RefSeq" id="WP_211849105.1">
    <property type="nucleotide sequence ID" value="NZ_JAAEDL010000034.1"/>
</dbReference>
<feature type="transmembrane region" description="Helical" evidence="2">
    <location>
        <begin position="12"/>
        <end position="30"/>
    </location>
</feature>
<dbReference type="Pfam" id="PF02470">
    <property type="entry name" value="MlaD"/>
    <property type="match status" value="1"/>
</dbReference>
<proteinExistence type="predicted"/>
<evidence type="ECO:0000259" key="3">
    <source>
        <dbReference type="Pfam" id="PF02470"/>
    </source>
</evidence>
<protein>
    <submittedName>
        <fullName evidence="4">MCE family protein</fullName>
    </submittedName>
</protein>
<evidence type="ECO:0000313" key="4">
    <source>
        <dbReference type="EMBL" id="MBR0683538.1"/>
    </source>
</evidence>
<gene>
    <name evidence="4" type="ORF">GXW74_23840</name>
</gene>
<keyword evidence="2" id="KW-0472">Membrane</keyword>
<feature type="region of interest" description="Disordered" evidence="1">
    <location>
        <begin position="326"/>
        <end position="348"/>
    </location>
</feature>
<name>A0A9X9XIK2_9PROT</name>
<keyword evidence="2" id="KW-1133">Transmembrane helix</keyword>
<sequence length="348" mass="36917">MAQASRPLYLRVGMLVVVGTALAIGFVLFLTSGRLRGEQQVFETYVRESVAGLDVGAPVRFRGVQVGRVTELGLVAIAYSSEVRGIEESASRLVLVRFAVDPDRYGVVSVEDAVRAGLRVRIASTGVTGLSYLEVDFVDPARFPPLEVPWQPRFPVVPSVPSTITQVTSAAERLMTRLANLDIDALVDSATGLLADLRRQVSAEGDLGSTLREAATTMTALRQAIEGAELAATLQEIRHAANRVGAAGESAQELLGGPEVAGTVASIGQAATDLRTAIARLPAVIQSLELALRSVRGTTSDAQADLGPLLRDLRATVANLRDTAEALRRSPSQSLFGAPPPPPPRDRR</sequence>
<accession>A0A9X9XIK2</accession>
<dbReference type="PANTHER" id="PTHR36698">
    <property type="entry name" value="BLL5892 PROTEIN"/>
    <property type="match status" value="1"/>
</dbReference>
<dbReference type="PANTHER" id="PTHR36698:SF3">
    <property type="entry name" value="ABC-TYPE TRANSPORT AUXILIARY LIPOPROTEIN COMPONENT DOMAIN-CONTAINING PROTEIN"/>
    <property type="match status" value="1"/>
</dbReference>
<comment type="caution">
    <text evidence="4">The sequence shown here is derived from an EMBL/GenBank/DDBJ whole genome shotgun (WGS) entry which is preliminary data.</text>
</comment>
<reference evidence="4" key="2">
    <citation type="journal article" date="2021" name="Syst. Appl. Microbiol.">
        <title>Roseomonas hellenica sp. nov., isolated from roots of wild-growing Alkanna tinctoria.</title>
        <authorList>
            <person name="Rat A."/>
            <person name="Naranjo H.D."/>
            <person name="Lebbe L."/>
            <person name="Cnockaert M."/>
            <person name="Krigas N."/>
            <person name="Grigoriadou K."/>
            <person name="Maloupa E."/>
            <person name="Willems A."/>
        </authorList>
    </citation>
    <scope>NUCLEOTIDE SEQUENCE</scope>
    <source>
        <strain evidence="4">LMG 31228</strain>
    </source>
</reference>
<feature type="compositionally biased region" description="Pro residues" evidence="1">
    <location>
        <begin position="338"/>
        <end position="348"/>
    </location>
</feature>
<evidence type="ECO:0000256" key="2">
    <source>
        <dbReference type="SAM" id="Phobius"/>
    </source>
</evidence>
<dbReference type="AlphaFoldDB" id="A0A9X9XIK2"/>
<organism evidence="4 5">
    <name type="scientific">Neoroseomonas eburnea</name>
    <dbReference type="NCBI Taxonomy" id="1346889"/>
    <lineage>
        <taxon>Bacteria</taxon>
        <taxon>Pseudomonadati</taxon>
        <taxon>Pseudomonadota</taxon>
        <taxon>Alphaproteobacteria</taxon>
        <taxon>Acetobacterales</taxon>
        <taxon>Acetobacteraceae</taxon>
        <taxon>Neoroseomonas</taxon>
    </lineage>
</organism>
<feature type="domain" description="Mce/MlaD" evidence="3">
    <location>
        <begin position="48"/>
        <end position="136"/>
    </location>
</feature>
<reference evidence="4" key="1">
    <citation type="submission" date="2020-01" db="EMBL/GenBank/DDBJ databases">
        <authorList>
            <person name="Rat A."/>
        </authorList>
    </citation>
    <scope>NUCLEOTIDE SEQUENCE</scope>
    <source>
        <strain evidence="4">LMG 31228</strain>
    </source>
</reference>
<keyword evidence="2" id="KW-0812">Transmembrane</keyword>